<dbReference type="PANTHER" id="PTHR11941">
    <property type="entry name" value="ENOYL-COA HYDRATASE-RELATED"/>
    <property type="match status" value="1"/>
</dbReference>
<dbReference type="AlphaFoldDB" id="A0A3M2S6T0"/>
<dbReference type="InterPro" id="IPR029045">
    <property type="entry name" value="ClpP/crotonase-like_dom_sf"/>
</dbReference>
<dbReference type="Pfam" id="PF00378">
    <property type="entry name" value="ECH_1"/>
    <property type="match status" value="1"/>
</dbReference>
<dbReference type="OrthoDB" id="2139957at2759"/>
<accession>A0A3M2S6T0</accession>
<dbReference type="Gene3D" id="3.90.226.10">
    <property type="entry name" value="2-enoyl-CoA Hydratase, Chain A, domain 1"/>
    <property type="match status" value="1"/>
</dbReference>
<keyword evidence="3" id="KW-1185">Reference proteome</keyword>
<dbReference type="Gene3D" id="1.10.12.10">
    <property type="entry name" value="Lyase 2-enoyl-coa Hydratase, Chain A, domain 2"/>
    <property type="match status" value="1"/>
</dbReference>
<protein>
    <recommendedName>
        <fullName evidence="4">Enoyl-CoA hydratase</fullName>
    </recommendedName>
</protein>
<proteinExistence type="predicted"/>
<dbReference type="GO" id="GO:0006635">
    <property type="term" value="P:fatty acid beta-oxidation"/>
    <property type="evidence" value="ECO:0007669"/>
    <property type="project" value="TreeGrafter"/>
</dbReference>
<gene>
    <name evidence="2" type="ORF">CDV36_007531</name>
</gene>
<dbReference type="InterPro" id="IPR014748">
    <property type="entry name" value="Enoyl-CoA_hydra_C"/>
</dbReference>
<dbReference type="CDD" id="cd06558">
    <property type="entry name" value="crotonase-like"/>
    <property type="match status" value="1"/>
</dbReference>
<dbReference type="GO" id="GO:0016829">
    <property type="term" value="F:lyase activity"/>
    <property type="evidence" value="ECO:0007669"/>
    <property type="project" value="UniProtKB-KW"/>
</dbReference>
<comment type="caution">
    <text evidence="2">The sequence shown here is derived from an EMBL/GenBank/DDBJ whole genome shotgun (WGS) entry which is preliminary data.</text>
</comment>
<name>A0A3M2S6T0_9HYPO</name>
<dbReference type="Proteomes" id="UP000277212">
    <property type="component" value="Unassembled WGS sequence"/>
</dbReference>
<keyword evidence="1" id="KW-0456">Lyase</keyword>
<dbReference type="EMBL" id="NKUJ01000124">
    <property type="protein sequence ID" value="RMJ12835.1"/>
    <property type="molecule type" value="Genomic_DNA"/>
</dbReference>
<evidence type="ECO:0000256" key="1">
    <source>
        <dbReference type="ARBA" id="ARBA00023239"/>
    </source>
</evidence>
<dbReference type="PANTHER" id="PTHR11941:SF158">
    <property type="entry name" value="ENOYL-COA HYDRATASE (AFU_ORTHOLOGUE AFUA_2G10650)"/>
    <property type="match status" value="1"/>
</dbReference>
<dbReference type="InterPro" id="IPR001753">
    <property type="entry name" value="Enoyl-CoA_hydra/iso"/>
</dbReference>
<dbReference type="STRING" id="2010991.A0A3M2S6T0"/>
<reference evidence="2 3" key="1">
    <citation type="submission" date="2017-06" db="EMBL/GenBank/DDBJ databases">
        <title>Comparative genomic analysis of Ambrosia Fusariam Clade fungi.</title>
        <authorList>
            <person name="Stajich J.E."/>
            <person name="Carrillo J."/>
            <person name="Kijimoto T."/>
            <person name="Eskalen A."/>
            <person name="O'Donnell K."/>
            <person name="Kasson M."/>
        </authorList>
    </citation>
    <scope>NUCLEOTIDE SEQUENCE [LARGE SCALE GENOMIC DNA]</scope>
    <source>
        <strain evidence="2">UCR3666</strain>
    </source>
</reference>
<evidence type="ECO:0000313" key="2">
    <source>
        <dbReference type="EMBL" id="RMJ12835.1"/>
    </source>
</evidence>
<organism evidence="2 3">
    <name type="scientific">Fusarium kuroshium</name>
    <dbReference type="NCBI Taxonomy" id="2010991"/>
    <lineage>
        <taxon>Eukaryota</taxon>
        <taxon>Fungi</taxon>
        <taxon>Dikarya</taxon>
        <taxon>Ascomycota</taxon>
        <taxon>Pezizomycotina</taxon>
        <taxon>Sordariomycetes</taxon>
        <taxon>Hypocreomycetidae</taxon>
        <taxon>Hypocreales</taxon>
        <taxon>Nectriaceae</taxon>
        <taxon>Fusarium</taxon>
        <taxon>Fusarium solani species complex</taxon>
    </lineage>
</organism>
<sequence length="283" mass="31204">MTTPPTTNPVPSWIQHPYPHVQDSIISFPRKNILQVTLNRPEHRNCLPIEATIELGALWKWYDAEPELRCAVLTGAGDKAFCSGMDLKERLGMVKSKDVSLEFPSGGFAGMTNRTGRKPIIVACNGHAHGGGFEIVLNADVIFASPNATFRLPEVLRGVSALAGALPRAMLLFGNHRCMDLILTGRVLGVEEAVQWGLVKEIVPQDKLLERTLDYASEIASHSPDSVIISRLAAREVWETGVSRATMRGQELWGEAMLRSKNASEGLAAYKEKRDPKWFPSHI</sequence>
<evidence type="ECO:0008006" key="4">
    <source>
        <dbReference type="Google" id="ProtNLM"/>
    </source>
</evidence>
<evidence type="ECO:0000313" key="3">
    <source>
        <dbReference type="Proteomes" id="UP000277212"/>
    </source>
</evidence>
<dbReference type="SUPFAM" id="SSF52096">
    <property type="entry name" value="ClpP/crotonase"/>
    <property type="match status" value="1"/>
</dbReference>
<dbReference type="GO" id="GO:0005739">
    <property type="term" value="C:mitochondrion"/>
    <property type="evidence" value="ECO:0007669"/>
    <property type="project" value="TreeGrafter"/>
</dbReference>